<dbReference type="PANTHER" id="PTHR33498">
    <property type="entry name" value="TRANSPOSASE FOR INSERTION SEQUENCE ELEMENT IS1557"/>
    <property type="match status" value="1"/>
</dbReference>
<feature type="region of interest" description="Disordered" evidence="1">
    <location>
        <begin position="98"/>
        <end position="121"/>
    </location>
</feature>
<evidence type="ECO:0000256" key="1">
    <source>
        <dbReference type="SAM" id="MobiDB-lite"/>
    </source>
</evidence>
<name>A0A6G4VCK1_9ACTN</name>
<keyword evidence="3" id="KW-1185">Reference proteome</keyword>
<organism evidence="2 3">
    <name type="scientific">Streptomyces scabichelini</name>
    <dbReference type="NCBI Taxonomy" id="2711217"/>
    <lineage>
        <taxon>Bacteria</taxon>
        <taxon>Bacillati</taxon>
        <taxon>Actinomycetota</taxon>
        <taxon>Actinomycetes</taxon>
        <taxon>Kitasatosporales</taxon>
        <taxon>Streptomycetaceae</taxon>
        <taxon>Streptomyces</taxon>
    </lineage>
</organism>
<dbReference type="InterPro" id="IPR047951">
    <property type="entry name" value="Transpos_ISL3"/>
</dbReference>
<sequence>MPNRETGSVADWLQEHPGAEIVCRDHLMAFTKAIRQAAPDALEVADRRHLLWLPQRLLALTVCVNATGTSTNWSPRGCPSAPSAAACNWTARRYGATGTTTSKTSSPQQVTGAQVSSTPLPTTCRTGSSIRKGVAIPTLAVTPSPRTITSWIMRPQETLRASDSAQLETARNARPEIAAACDLAREFTDMVRHRQGHLLRDWIQKAELSGPEAIGTFAGSVPLGDCGPRTEQGLRCDRVAAKALLHTRCQMRETATSAMVEPPKTTVLRR</sequence>
<protein>
    <recommendedName>
        <fullName evidence="4">Transposase</fullName>
    </recommendedName>
</protein>
<evidence type="ECO:0000313" key="2">
    <source>
        <dbReference type="EMBL" id="NGO11533.1"/>
    </source>
</evidence>
<evidence type="ECO:0008006" key="4">
    <source>
        <dbReference type="Google" id="ProtNLM"/>
    </source>
</evidence>
<dbReference type="PANTHER" id="PTHR33498:SF1">
    <property type="entry name" value="TRANSPOSASE FOR INSERTION SEQUENCE ELEMENT IS1557"/>
    <property type="match status" value="1"/>
</dbReference>
<accession>A0A6G4VCK1</accession>
<dbReference type="Proteomes" id="UP000472335">
    <property type="component" value="Unassembled WGS sequence"/>
</dbReference>
<dbReference type="EMBL" id="JAAKZY010000107">
    <property type="protein sequence ID" value="NGO11533.1"/>
    <property type="molecule type" value="Genomic_DNA"/>
</dbReference>
<proteinExistence type="predicted"/>
<comment type="caution">
    <text evidence="2">The sequence shown here is derived from an EMBL/GenBank/DDBJ whole genome shotgun (WGS) entry which is preliminary data.</text>
</comment>
<feature type="compositionally biased region" description="Polar residues" evidence="1">
    <location>
        <begin position="107"/>
        <end position="121"/>
    </location>
</feature>
<evidence type="ECO:0000313" key="3">
    <source>
        <dbReference type="Proteomes" id="UP000472335"/>
    </source>
</evidence>
<gene>
    <name evidence="2" type="ORF">G5C60_29040</name>
</gene>
<reference evidence="2 3" key="1">
    <citation type="submission" date="2020-02" db="EMBL/GenBank/DDBJ databases">
        <title>Whole-genome analyses of novel actinobacteria.</title>
        <authorList>
            <person name="Sahin N."/>
            <person name="Gencbay T."/>
        </authorList>
    </citation>
    <scope>NUCLEOTIDE SEQUENCE [LARGE SCALE GENOMIC DNA]</scope>
    <source>
        <strain evidence="2 3">HC44</strain>
    </source>
</reference>
<dbReference type="AlphaFoldDB" id="A0A6G4VCK1"/>